<dbReference type="Proteomes" id="UP000275267">
    <property type="component" value="Unassembled WGS sequence"/>
</dbReference>
<feature type="compositionally biased region" description="Basic and acidic residues" evidence="1">
    <location>
        <begin position="103"/>
        <end position="112"/>
    </location>
</feature>
<sequence length="112" mass="12281">MSFMKIWDNASYKEIGLPRTVPVLAVLCPSDPDSVYFALKQRIFGINVPAHRLMHNEAYALVNIPGPPRPAFMAWELPPIDGEAEPTDAAVPSIYSGSGEAARGAREREEEA</sequence>
<evidence type="ECO:0000256" key="1">
    <source>
        <dbReference type="SAM" id="MobiDB-lite"/>
    </source>
</evidence>
<dbReference type="STRING" id="4540.A0A3L6R848"/>
<dbReference type="PANTHER" id="PTHR33086:SF73">
    <property type="entry name" value="OS01G0245901 PROTEIN"/>
    <property type="match status" value="1"/>
</dbReference>
<accession>A0A3L6R848</accession>
<reference evidence="3" key="1">
    <citation type="journal article" date="2019" name="Nat. Commun.">
        <title>The genome of broomcorn millet.</title>
        <authorList>
            <person name="Zou C."/>
            <person name="Miki D."/>
            <person name="Li D."/>
            <person name="Tang Q."/>
            <person name="Xiao L."/>
            <person name="Rajput S."/>
            <person name="Deng P."/>
            <person name="Jia W."/>
            <person name="Huang R."/>
            <person name="Zhang M."/>
            <person name="Sun Y."/>
            <person name="Hu J."/>
            <person name="Fu X."/>
            <person name="Schnable P.S."/>
            <person name="Li F."/>
            <person name="Zhang H."/>
            <person name="Feng B."/>
            <person name="Zhu X."/>
            <person name="Liu R."/>
            <person name="Schnable J.C."/>
            <person name="Zhu J.-K."/>
            <person name="Zhang H."/>
        </authorList>
    </citation>
    <scope>NUCLEOTIDE SEQUENCE [LARGE SCALE GENOMIC DNA]</scope>
</reference>
<name>A0A3L6R848_PANMI</name>
<dbReference type="AlphaFoldDB" id="A0A3L6R848"/>
<proteinExistence type="predicted"/>
<comment type="caution">
    <text evidence="2">The sequence shown here is derived from an EMBL/GenBank/DDBJ whole genome shotgun (WGS) entry which is preliminary data.</text>
</comment>
<evidence type="ECO:0000313" key="3">
    <source>
        <dbReference type="Proteomes" id="UP000275267"/>
    </source>
</evidence>
<feature type="region of interest" description="Disordered" evidence="1">
    <location>
        <begin position="83"/>
        <end position="112"/>
    </location>
</feature>
<keyword evidence="3" id="KW-1185">Reference proteome</keyword>
<protein>
    <submittedName>
        <fullName evidence="2">Uncharacterized protein</fullName>
    </submittedName>
</protein>
<evidence type="ECO:0000313" key="2">
    <source>
        <dbReference type="EMBL" id="RLM98545.1"/>
    </source>
</evidence>
<dbReference type="EMBL" id="PQIB02000009">
    <property type="protein sequence ID" value="RLM98545.1"/>
    <property type="molecule type" value="Genomic_DNA"/>
</dbReference>
<organism evidence="2 3">
    <name type="scientific">Panicum miliaceum</name>
    <name type="common">Proso millet</name>
    <name type="synonym">Broomcorn millet</name>
    <dbReference type="NCBI Taxonomy" id="4540"/>
    <lineage>
        <taxon>Eukaryota</taxon>
        <taxon>Viridiplantae</taxon>
        <taxon>Streptophyta</taxon>
        <taxon>Embryophyta</taxon>
        <taxon>Tracheophyta</taxon>
        <taxon>Spermatophyta</taxon>
        <taxon>Magnoliopsida</taxon>
        <taxon>Liliopsida</taxon>
        <taxon>Poales</taxon>
        <taxon>Poaceae</taxon>
        <taxon>PACMAD clade</taxon>
        <taxon>Panicoideae</taxon>
        <taxon>Panicodae</taxon>
        <taxon>Paniceae</taxon>
        <taxon>Panicinae</taxon>
        <taxon>Panicum</taxon>
        <taxon>Panicum sect. Panicum</taxon>
    </lineage>
</organism>
<dbReference type="OrthoDB" id="720386at2759"/>
<dbReference type="PANTHER" id="PTHR33086">
    <property type="entry name" value="OS05G0468200 PROTEIN-RELATED"/>
    <property type="match status" value="1"/>
</dbReference>
<gene>
    <name evidence="2" type="ORF">C2845_PM06G17200</name>
</gene>